<name>A0ABR9IZL0_RHIVS</name>
<reference evidence="1 2" key="1">
    <citation type="submission" date="2020-10" db="EMBL/GenBank/DDBJ databases">
        <title>Sequencing the genomes of 1000 actinobacteria strains.</title>
        <authorList>
            <person name="Klenk H.-P."/>
        </authorList>
    </citation>
    <scope>NUCLEOTIDE SEQUENCE [LARGE SCALE GENOMIC DNA]</scope>
    <source>
        <strain evidence="1 2">DSM 7307</strain>
    </source>
</reference>
<sequence>MIVDVKSPQAIHNCKRCLLRRAASLGELLCRFVTMPKHHGRLDDLGDHMLRDIGQDGYQREEDRIASAIQLTTGPTKHRHLSCKGSSRLC</sequence>
<protein>
    <submittedName>
        <fullName evidence="1">Uncharacterized protein</fullName>
    </submittedName>
</protein>
<gene>
    <name evidence="1" type="ORF">H4W29_005879</name>
</gene>
<accession>A0ABR9IZL0</accession>
<dbReference type="RefSeq" id="WP_192732198.1">
    <property type="nucleotide sequence ID" value="NZ_BAAAVL010000011.1"/>
</dbReference>
<keyword evidence="2" id="KW-1185">Reference proteome</keyword>
<dbReference type="Proteomes" id="UP000620262">
    <property type="component" value="Unassembled WGS sequence"/>
</dbReference>
<dbReference type="EMBL" id="JADBEC010000002">
    <property type="protein sequence ID" value="MBE1508634.1"/>
    <property type="molecule type" value="Genomic_DNA"/>
</dbReference>
<evidence type="ECO:0000313" key="1">
    <source>
        <dbReference type="EMBL" id="MBE1508634.1"/>
    </source>
</evidence>
<comment type="caution">
    <text evidence="1">The sequence shown here is derived from an EMBL/GenBank/DDBJ whole genome shotgun (WGS) entry which is preliminary data.</text>
</comment>
<proteinExistence type="predicted"/>
<organism evidence="1 2">
    <name type="scientific">Rhizobium viscosum</name>
    <name type="common">Arthrobacter viscosus</name>
    <dbReference type="NCBI Taxonomy" id="1673"/>
    <lineage>
        <taxon>Bacteria</taxon>
        <taxon>Pseudomonadati</taxon>
        <taxon>Pseudomonadota</taxon>
        <taxon>Alphaproteobacteria</taxon>
        <taxon>Hyphomicrobiales</taxon>
        <taxon>Rhizobiaceae</taxon>
        <taxon>Rhizobium/Agrobacterium group</taxon>
        <taxon>Rhizobium</taxon>
    </lineage>
</organism>
<evidence type="ECO:0000313" key="2">
    <source>
        <dbReference type="Proteomes" id="UP000620262"/>
    </source>
</evidence>